<proteinExistence type="predicted"/>
<gene>
    <name evidence="1" type="ORF">An04g10190</name>
</gene>
<accession>A0AAJ8BUT9</accession>
<evidence type="ECO:0000313" key="1">
    <source>
        <dbReference type="RefSeq" id="XP_059603689.1"/>
    </source>
</evidence>
<name>A0AAJ8BUT9_ASPNG</name>
<reference evidence="1" key="2">
    <citation type="submission" date="2025-08" db="UniProtKB">
        <authorList>
            <consortium name="RefSeq"/>
        </authorList>
    </citation>
    <scope>IDENTIFICATION</scope>
</reference>
<protein>
    <submittedName>
        <fullName evidence="1">Uncharacterized protein</fullName>
    </submittedName>
</protein>
<dbReference type="VEuPathDB" id="FungiDB:An04g10190"/>
<dbReference type="GeneID" id="84591071"/>
<sequence length="74" mass="8705">MPTREGTTSTYPTYSRPVSLRVRPTTSEDKDWWGENYQVAILRTFIPHKEFKWDIKSNSRVKFLQPKSLSLSLT</sequence>
<dbReference type="RefSeq" id="XP_059603689.1">
    <property type="nucleotide sequence ID" value="XM_059747811.1"/>
</dbReference>
<reference evidence="1" key="1">
    <citation type="submission" date="2025-02" db="EMBL/GenBank/DDBJ databases">
        <authorList>
            <consortium name="NCBI Genome Project"/>
        </authorList>
    </citation>
    <scope>NUCLEOTIDE SEQUENCE</scope>
</reference>
<dbReference type="AlphaFoldDB" id="A0AAJ8BUT9"/>
<organism evidence="1">
    <name type="scientific">Aspergillus niger</name>
    <dbReference type="NCBI Taxonomy" id="5061"/>
    <lineage>
        <taxon>Eukaryota</taxon>
        <taxon>Fungi</taxon>
        <taxon>Dikarya</taxon>
        <taxon>Ascomycota</taxon>
        <taxon>Pezizomycotina</taxon>
        <taxon>Eurotiomycetes</taxon>
        <taxon>Eurotiomycetidae</taxon>
        <taxon>Eurotiales</taxon>
        <taxon>Aspergillaceae</taxon>
        <taxon>Aspergillus</taxon>
        <taxon>Aspergillus subgen. Circumdati</taxon>
    </lineage>
</organism>
<dbReference type="KEGG" id="ang:An04g10190"/>